<proteinExistence type="predicted"/>
<evidence type="ECO:0000313" key="1">
    <source>
        <dbReference type="EMBL" id="CAB4126959.1"/>
    </source>
</evidence>
<name>A0A6J5L4V9_9CAUD</name>
<organism evidence="1">
    <name type="scientific">uncultured Caudovirales phage</name>
    <dbReference type="NCBI Taxonomy" id="2100421"/>
    <lineage>
        <taxon>Viruses</taxon>
        <taxon>Duplodnaviria</taxon>
        <taxon>Heunggongvirae</taxon>
        <taxon>Uroviricota</taxon>
        <taxon>Caudoviricetes</taxon>
        <taxon>Peduoviridae</taxon>
        <taxon>Maltschvirus</taxon>
        <taxon>Maltschvirus maltsch</taxon>
    </lineage>
</organism>
<sequence>MDCRYFRTELTNGMLMERFPDGELRFSDTKGVRYPCSPMKHMPAYVMSSGTIVYTDEEGRRHSHGDTPAFIQEHYKEWMFHGDTHRDPKLGPAVIEGSYYVDGKVAKPPPRSSECVEVKIPIYFTPLLLVRKEDGTVSFIHRGGNTPQTPGLGIPAIVYPDGTIFEGRESKWQEKFAYQQYLPE</sequence>
<reference evidence="1" key="1">
    <citation type="submission" date="2020-04" db="EMBL/GenBank/DDBJ databases">
        <authorList>
            <person name="Chiriac C."/>
            <person name="Salcher M."/>
            <person name="Ghai R."/>
            <person name="Kavagutti S V."/>
        </authorList>
    </citation>
    <scope>NUCLEOTIDE SEQUENCE</scope>
</reference>
<dbReference type="EMBL" id="LR796209">
    <property type="protein sequence ID" value="CAB4126959.1"/>
    <property type="molecule type" value="Genomic_DNA"/>
</dbReference>
<protein>
    <submittedName>
        <fullName evidence="1">Uncharacterized protein</fullName>
    </submittedName>
</protein>
<gene>
    <name evidence="1" type="ORF">UFOVP75_48</name>
</gene>
<accession>A0A6J5L4V9</accession>